<dbReference type="GO" id="GO:0005634">
    <property type="term" value="C:nucleus"/>
    <property type="evidence" value="ECO:0007669"/>
    <property type="project" value="UniProtKB-SubCell"/>
</dbReference>
<evidence type="ECO:0000256" key="8">
    <source>
        <dbReference type="ARBA" id="ARBA00023242"/>
    </source>
</evidence>
<evidence type="ECO:0000256" key="1">
    <source>
        <dbReference type="ARBA" id="ARBA00004123"/>
    </source>
</evidence>
<evidence type="ECO:0000259" key="10">
    <source>
        <dbReference type="PROSITE" id="PS50280"/>
    </source>
</evidence>
<evidence type="ECO:0000256" key="7">
    <source>
        <dbReference type="ARBA" id="ARBA00022853"/>
    </source>
</evidence>
<name>A0AAF0EBZ1_9BASI</name>
<feature type="domain" description="SET" evidence="10">
    <location>
        <begin position="114"/>
        <end position="254"/>
    </location>
</feature>
<feature type="region of interest" description="Disordered" evidence="9">
    <location>
        <begin position="289"/>
        <end position="315"/>
    </location>
</feature>
<protein>
    <submittedName>
        <fullName evidence="11">[histone H3]-lysine(4) N-trimethyltransferase</fullName>
        <ecNumber evidence="11">2.1.1.354</ecNumber>
    </submittedName>
</protein>
<keyword evidence="5 11" id="KW-0808">Transferase</keyword>
<evidence type="ECO:0000256" key="3">
    <source>
        <dbReference type="ARBA" id="ARBA00022454"/>
    </source>
</evidence>
<dbReference type="PANTHER" id="PTHR12977:SF4">
    <property type="entry name" value="HISTONE-LYSINE N-METHYLTRANSFERASE KMT5B"/>
    <property type="match status" value="1"/>
</dbReference>
<dbReference type="InterPro" id="IPR001214">
    <property type="entry name" value="SET_dom"/>
</dbReference>
<dbReference type="InterPro" id="IPR041938">
    <property type="entry name" value="Hist-Lys_N-MTase_N"/>
</dbReference>
<dbReference type="SUPFAM" id="SSF82199">
    <property type="entry name" value="SET domain"/>
    <property type="match status" value="1"/>
</dbReference>
<keyword evidence="6" id="KW-0949">S-adenosyl-L-methionine</keyword>
<dbReference type="Gene3D" id="2.170.270.10">
    <property type="entry name" value="SET domain"/>
    <property type="match status" value="1"/>
</dbReference>
<proteinExistence type="predicted"/>
<dbReference type="GO" id="GO:0032259">
    <property type="term" value="P:methylation"/>
    <property type="evidence" value="ECO:0007669"/>
    <property type="project" value="UniProtKB-KW"/>
</dbReference>
<keyword evidence="4 11" id="KW-0489">Methyltransferase</keyword>
<dbReference type="PANTHER" id="PTHR12977">
    <property type="entry name" value="SUPPRESSOR OF VARIEGATION 4-20-RELATED"/>
    <property type="match status" value="1"/>
</dbReference>
<evidence type="ECO:0000256" key="9">
    <source>
        <dbReference type="SAM" id="MobiDB-lite"/>
    </source>
</evidence>
<feature type="compositionally biased region" description="Pro residues" evidence="9">
    <location>
        <begin position="760"/>
        <end position="781"/>
    </location>
</feature>
<feature type="compositionally biased region" description="Polar residues" evidence="9">
    <location>
        <begin position="305"/>
        <end position="315"/>
    </location>
</feature>
<keyword evidence="8" id="KW-0539">Nucleus</keyword>
<organism evidence="11 12">
    <name type="scientific">Malassezia equina</name>
    <dbReference type="NCBI Taxonomy" id="1381935"/>
    <lineage>
        <taxon>Eukaryota</taxon>
        <taxon>Fungi</taxon>
        <taxon>Dikarya</taxon>
        <taxon>Basidiomycota</taxon>
        <taxon>Ustilaginomycotina</taxon>
        <taxon>Malasseziomycetes</taxon>
        <taxon>Malasseziales</taxon>
        <taxon>Malasseziaceae</taxon>
        <taxon>Malassezia</taxon>
    </lineage>
</organism>
<evidence type="ECO:0000256" key="4">
    <source>
        <dbReference type="ARBA" id="ARBA00022603"/>
    </source>
</evidence>
<dbReference type="SMART" id="SM00317">
    <property type="entry name" value="SET"/>
    <property type="match status" value="1"/>
</dbReference>
<keyword evidence="7" id="KW-0156">Chromatin regulator</keyword>
<keyword evidence="12" id="KW-1185">Reference proteome</keyword>
<dbReference type="AlphaFoldDB" id="A0AAF0EBZ1"/>
<dbReference type="Pfam" id="PF00856">
    <property type="entry name" value="SET"/>
    <property type="match status" value="1"/>
</dbReference>
<evidence type="ECO:0000256" key="5">
    <source>
        <dbReference type="ARBA" id="ARBA00022679"/>
    </source>
</evidence>
<dbReference type="GO" id="GO:0005694">
    <property type="term" value="C:chromosome"/>
    <property type="evidence" value="ECO:0007669"/>
    <property type="project" value="UniProtKB-SubCell"/>
</dbReference>
<dbReference type="PROSITE" id="PS50280">
    <property type="entry name" value="SET"/>
    <property type="match status" value="1"/>
</dbReference>
<evidence type="ECO:0000256" key="2">
    <source>
        <dbReference type="ARBA" id="ARBA00004286"/>
    </source>
</evidence>
<dbReference type="EC" id="2.1.1.354" evidence="11"/>
<feature type="region of interest" description="Disordered" evidence="9">
    <location>
        <begin position="372"/>
        <end position="828"/>
    </location>
</feature>
<comment type="subcellular location">
    <subcellularLocation>
        <location evidence="2">Chromosome</location>
    </subcellularLocation>
    <subcellularLocation>
        <location evidence="1">Nucleus</location>
    </subcellularLocation>
</comment>
<feature type="compositionally biased region" description="Basic and acidic residues" evidence="9">
    <location>
        <begin position="531"/>
        <end position="542"/>
    </location>
</feature>
<keyword evidence="3" id="KW-0158">Chromosome</keyword>
<sequence length="828" mass="92013">MEEVPADDDLLSCMLLDSLEFDPGIVTHKMNPAFRPMRFDREAMAQLIRQHVIWERDLSKAWAAFCAFPVVQKHMAGKSPAQRQVFETHALRYMRAYLPDAGFEYAVTHRYRTARLRFLHTRHSASDAPQLPTHLAPGRTDLCVLALRNFQPNDTIPYCTATLKDLSAAEDEALREEAANARVADVRDGRVRPQRDFSIIRSSSRKCSQLLLGPARFINHDCHPNAEFRRSGHQLSIRCIRPIKRNEEITTYYGDNYFEWGNKECMCATCEQHQRGFFTCAAEPALDESAGPEFPSDESSRTLRSHTANAAREQTSIPLPNDLIAYQLDPEATGPQCECLTCHAPFRAPEKWWVPDECGRCERHYKLYKCDWPDRRPKENPAEHTTMVRSLKRRAPAPTAPMKRPRKSTELPDTESLAHSSPVKLSPVREMPSASREGSPVSSSQGRPASRRRRFEVHSDESDDAWDEATLGPKILGHGASTDVLASYWGAPAGERRTRRPTTHGITVLSERAAPSGRDHVARRHKTSASESRRAATDERAQHALSPPDETDSARRTRHARPPATERTAPRQDAPRERPTPRRSPPSKEDADASILPARAPTPQIATTGPERTSVSNLALFWSGGVEGRTRQQARQGRVAPPVTTPVNAHRSAARRSVRHGPNGRASSRIKLPRSPSPAAPASRRSSALPQMHAEAPLKAEAPCEPDSKEGVLPTRDASPPNPSLPPRAISPTIKREAVFTRSLTPDTRASEPRSTEALPRPPRPVLPLPTALPPGVPPRQPLRRNLRWGNGKASASRPVSTPAQPMRTAWPPLPSVERPSPAADSTH</sequence>
<evidence type="ECO:0000256" key="6">
    <source>
        <dbReference type="ARBA" id="ARBA00022691"/>
    </source>
</evidence>
<dbReference type="GO" id="GO:0042799">
    <property type="term" value="F:histone H4K20 methyltransferase activity"/>
    <property type="evidence" value="ECO:0007669"/>
    <property type="project" value="TreeGrafter"/>
</dbReference>
<dbReference type="InterPro" id="IPR039977">
    <property type="entry name" value="Suv4-20/Set9"/>
</dbReference>
<dbReference type="GO" id="GO:0140999">
    <property type="term" value="F:histone H3K4 trimethyltransferase activity"/>
    <property type="evidence" value="ECO:0007669"/>
    <property type="project" value="UniProtKB-EC"/>
</dbReference>
<accession>A0AAF0EBZ1</accession>
<feature type="compositionally biased region" description="Polar residues" evidence="9">
    <location>
        <begin position="604"/>
        <end position="617"/>
    </location>
</feature>
<feature type="compositionally biased region" description="Basic and acidic residues" evidence="9">
    <location>
        <begin position="372"/>
        <end position="382"/>
    </location>
</feature>
<gene>
    <name evidence="11" type="primary">set9</name>
    <name evidence="11" type="ORF">MEQU1_000226</name>
</gene>
<feature type="compositionally biased region" description="Basic and acidic residues" evidence="9">
    <location>
        <begin position="568"/>
        <end position="591"/>
    </location>
</feature>
<dbReference type="Gene3D" id="1.10.10.1700">
    <property type="entry name" value="Histone-lysine N-methyltransferase"/>
    <property type="match status" value="1"/>
</dbReference>
<dbReference type="InterPro" id="IPR046341">
    <property type="entry name" value="SET_dom_sf"/>
</dbReference>
<dbReference type="EMBL" id="CP119900">
    <property type="protein sequence ID" value="WFD21573.1"/>
    <property type="molecule type" value="Genomic_DNA"/>
</dbReference>
<evidence type="ECO:0000313" key="11">
    <source>
        <dbReference type="EMBL" id="WFD21573.1"/>
    </source>
</evidence>
<reference evidence="11" key="1">
    <citation type="submission" date="2023-03" db="EMBL/GenBank/DDBJ databases">
        <title>Mating type loci evolution in Malassezia.</title>
        <authorList>
            <person name="Coelho M.A."/>
        </authorList>
    </citation>
    <scope>NUCLEOTIDE SEQUENCE</scope>
    <source>
        <strain evidence="11">CBS 12830</strain>
    </source>
</reference>
<evidence type="ECO:0000313" key="12">
    <source>
        <dbReference type="Proteomes" id="UP001214415"/>
    </source>
</evidence>
<dbReference type="Proteomes" id="UP001214415">
    <property type="component" value="Chromosome 1"/>
</dbReference>